<dbReference type="Pfam" id="PF12019">
    <property type="entry name" value="GspH"/>
    <property type="match status" value="1"/>
</dbReference>
<evidence type="ECO:0000256" key="9">
    <source>
        <dbReference type="ARBA" id="ARBA00025772"/>
    </source>
</evidence>
<sequence length="174" mass="19605">MRSRPQNAFTLPETLIALTIAAIVLAFATPALSALLQQDRHTTEINQMHASLNYARGQAIQTRTMVSLCAGDDNCRDSRAWHGRILIFLDANRNGQLDEDEQLLKIVDIHPRHRWNWANFRQKSHMSFRPDGTTHSLNGTFTLCDKGIAIRGVVINITGRTMVNKSPDNDRCRG</sequence>
<evidence type="ECO:0000313" key="13">
    <source>
        <dbReference type="Proteomes" id="UP000515254"/>
    </source>
</evidence>
<keyword evidence="6" id="KW-0812">Transmembrane</keyword>
<keyword evidence="8" id="KW-0472">Membrane</keyword>
<keyword evidence="5" id="KW-0997">Cell inner membrane</keyword>
<reference evidence="12 13" key="1">
    <citation type="journal article" date="2020" name="Microbiol. Resour. Announc.">
        <title>Complete genome sequences of four natural Pseudomonas isolates that catabolize a wide range of aromatic compounds relevant to lignin valorization.</title>
        <authorList>
            <person name="Hatmaker E.A."/>
            <person name="Presley G."/>
            <person name="Cannon O."/>
            <person name="Guss A.M."/>
            <person name="Elkins J.G."/>
        </authorList>
    </citation>
    <scope>NUCLEOTIDE SEQUENCE [LARGE SCALE GENOMIC DNA]</scope>
    <source>
        <strain evidence="12 13">B10D7D</strain>
    </source>
</reference>
<evidence type="ECO:0000256" key="3">
    <source>
        <dbReference type="ARBA" id="ARBA00022475"/>
    </source>
</evidence>
<dbReference type="NCBIfam" id="TIGR02532">
    <property type="entry name" value="IV_pilin_GFxxxE"/>
    <property type="match status" value="1"/>
</dbReference>
<dbReference type="RefSeq" id="WP_179545694.1">
    <property type="nucleotide sequence ID" value="NZ_CP060009.1"/>
</dbReference>
<comment type="similarity">
    <text evidence="9">Belongs to the GSP H family.</text>
</comment>
<evidence type="ECO:0000256" key="4">
    <source>
        <dbReference type="ARBA" id="ARBA00022481"/>
    </source>
</evidence>
<dbReference type="Gene3D" id="3.55.40.10">
    <property type="entry name" value="minor pseudopilin epsh domain"/>
    <property type="match status" value="1"/>
</dbReference>
<evidence type="ECO:0000256" key="1">
    <source>
        <dbReference type="ARBA" id="ARBA00004377"/>
    </source>
</evidence>
<feature type="domain" description="General secretion pathway GspH" evidence="11">
    <location>
        <begin position="45"/>
        <end position="159"/>
    </location>
</feature>
<evidence type="ECO:0000256" key="10">
    <source>
        <dbReference type="ARBA" id="ARBA00030775"/>
    </source>
</evidence>
<dbReference type="SUPFAM" id="SSF54523">
    <property type="entry name" value="Pili subunits"/>
    <property type="match status" value="1"/>
</dbReference>
<accession>A0ABX6SH34</accession>
<keyword evidence="13" id="KW-1185">Reference proteome</keyword>
<organism evidence="12 13">
    <name type="scientific">Pseudomonas sediminis</name>
    <dbReference type="NCBI Taxonomy" id="1691904"/>
    <lineage>
        <taxon>Bacteria</taxon>
        <taxon>Pseudomonadati</taxon>
        <taxon>Pseudomonadota</taxon>
        <taxon>Gammaproteobacteria</taxon>
        <taxon>Pseudomonadales</taxon>
        <taxon>Pseudomonadaceae</taxon>
        <taxon>Pseudomonas</taxon>
    </lineage>
</organism>
<evidence type="ECO:0000313" key="12">
    <source>
        <dbReference type="EMBL" id="QNH00440.1"/>
    </source>
</evidence>
<dbReference type="InterPro" id="IPR012902">
    <property type="entry name" value="N_methyl_site"/>
</dbReference>
<name>A0ABX6SH34_9PSED</name>
<dbReference type="InterPro" id="IPR045584">
    <property type="entry name" value="Pilin-like"/>
</dbReference>
<dbReference type="EMBL" id="CP060009">
    <property type="protein sequence ID" value="QNH00440.1"/>
    <property type="molecule type" value="Genomic_DNA"/>
</dbReference>
<gene>
    <name evidence="12" type="ORF">HNQ25_19430</name>
</gene>
<evidence type="ECO:0000256" key="5">
    <source>
        <dbReference type="ARBA" id="ARBA00022519"/>
    </source>
</evidence>
<comment type="subcellular location">
    <subcellularLocation>
        <location evidence="1">Cell inner membrane</location>
        <topology evidence="1">Single-pass membrane protein</topology>
    </subcellularLocation>
</comment>
<keyword evidence="3" id="KW-1003">Cell membrane</keyword>
<dbReference type="Proteomes" id="UP000515254">
    <property type="component" value="Chromosome"/>
</dbReference>
<evidence type="ECO:0000256" key="6">
    <source>
        <dbReference type="ARBA" id="ARBA00022692"/>
    </source>
</evidence>
<keyword evidence="7" id="KW-1133">Transmembrane helix</keyword>
<protein>
    <recommendedName>
        <fullName evidence="2">Type II secretion system protein H</fullName>
    </recommendedName>
    <alternativeName>
        <fullName evidence="10">General secretion pathway protein H</fullName>
    </alternativeName>
</protein>
<dbReference type="Pfam" id="PF07963">
    <property type="entry name" value="N_methyl"/>
    <property type="match status" value="1"/>
</dbReference>
<evidence type="ECO:0000256" key="7">
    <source>
        <dbReference type="ARBA" id="ARBA00022989"/>
    </source>
</evidence>
<proteinExistence type="inferred from homology"/>
<evidence type="ECO:0000259" key="11">
    <source>
        <dbReference type="Pfam" id="PF12019"/>
    </source>
</evidence>
<evidence type="ECO:0000256" key="8">
    <source>
        <dbReference type="ARBA" id="ARBA00023136"/>
    </source>
</evidence>
<keyword evidence="4" id="KW-0488">Methylation</keyword>
<evidence type="ECO:0000256" key="2">
    <source>
        <dbReference type="ARBA" id="ARBA00021549"/>
    </source>
</evidence>
<dbReference type="InterPro" id="IPR022346">
    <property type="entry name" value="T2SS_GspH"/>
</dbReference>